<protein>
    <recommendedName>
        <fullName evidence="3">GNAT family N-acetyltransferase</fullName>
    </recommendedName>
</protein>
<dbReference type="InterPro" id="IPR053780">
    <property type="entry name" value="Gp66-like"/>
</dbReference>
<dbReference type="AlphaFoldDB" id="A0A5S4FN10"/>
<dbReference type="OrthoDB" id="1653618at2"/>
<sequence length="150" mass="16343">MTGTLTLVPVSFAQAREFVAAHHRHHRPAQGHKYSVGVAADGVLVGVATVGRPVNRHLDDGTTLEVTRVAVLEGQRNACSMLYGATWRAARALGWKRLVTYTQQPEPGTSLHAAGWRKVADRPARGTWSCKSRPRTSDVAAVARTLWEIP</sequence>
<proteinExistence type="predicted"/>
<accession>A0A5S4FN10</accession>
<organism evidence="1 2">
    <name type="scientific">Nonomuraea turkmeniaca</name>
    <dbReference type="NCBI Taxonomy" id="103838"/>
    <lineage>
        <taxon>Bacteria</taxon>
        <taxon>Bacillati</taxon>
        <taxon>Actinomycetota</taxon>
        <taxon>Actinomycetes</taxon>
        <taxon>Streptosporangiales</taxon>
        <taxon>Streptosporangiaceae</taxon>
        <taxon>Nonomuraea</taxon>
    </lineage>
</organism>
<dbReference type="EMBL" id="VCKY01000034">
    <property type="protein sequence ID" value="TMR22055.1"/>
    <property type="molecule type" value="Genomic_DNA"/>
</dbReference>
<dbReference type="InterPro" id="IPR057895">
    <property type="entry name" value="Mom"/>
</dbReference>
<evidence type="ECO:0000313" key="2">
    <source>
        <dbReference type="Proteomes" id="UP000309128"/>
    </source>
</evidence>
<dbReference type="InterPro" id="IPR016181">
    <property type="entry name" value="Acyl_CoA_acyltransferase"/>
</dbReference>
<comment type="caution">
    <text evidence="1">The sequence shown here is derived from an EMBL/GenBank/DDBJ whole genome shotgun (WGS) entry which is preliminary data.</text>
</comment>
<dbReference type="NCBIfam" id="NF045478">
    <property type="entry name" value="XF1762_fam"/>
    <property type="match status" value="1"/>
</dbReference>
<evidence type="ECO:0000313" key="1">
    <source>
        <dbReference type="EMBL" id="TMR22055.1"/>
    </source>
</evidence>
<dbReference type="Pfam" id="PF25680">
    <property type="entry name" value="Mom"/>
    <property type="match status" value="1"/>
</dbReference>
<dbReference type="RefSeq" id="WP_138666363.1">
    <property type="nucleotide sequence ID" value="NZ_VCKY01000034.1"/>
</dbReference>
<reference evidence="1 2" key="1">
    <citation type="submission" date="2019-05" db="EMBL/GenBank/DDBJ databases">
        <title>Draft genome sequence of Nonomuraea turkmeniaca DSM 43926.</title>
        <authorList>
            <person name="Saricaoglu S."/>
            <person name="Isik K."/>
        </authorList>
    </citation>
    <scope>NUCLEOTIDE SEQUENCE [LARGE SCALE GENOMIC DNA]</scope>
    <source>
        <strain evidence="1 2">DSM 43926</strain>
    </source>
</reference>
<dbReference type="SUPFAM" id="SSF55729">
    <property type="entry name" value="Acyl-CoA N-acyltransferases (Nat)"/>
    <property type="match status" value="1"/>
</dbReference>
<name>A0A5S4FN10_9ACTN</name>
<gene>
    <name evidence="1" type="ORF">ETD86_12855</name>
</gene>
<keyword evidence="2" id="KW-1185">Reference proteome</keyword>
<dbReference type="Proteomes" id="UP000309128">
    <property type="component" value="Unassembled WGS sequence"/>
</dbReference>
<evidence type="ECO:0008006" key="3">
    <source>
        <dbReference type="Google" id="ProtNLM"/>
    </source>
</evidence>